<evidence type="ECO:0000313" key="1">
    <source>
        <dbReference type="EMBL" id="MCC2190748.1"/>
    </source>
</evidence>
<dbReference type="Pfam" id="PF14277">
    <property type="entry name" value="DUF4364"/>
    <property type="match status" value="1"/>
</dbReference>
<evidence type="ECO:0000313" key="2">
    <source>
        <dbReference type="Proteomes" id="UP001197875"/>
    </source>
</evidence>
<dbReference type="Gene3D" id="1.10.10.10">
    <property type="entry name" value="Winged helix-like DNA-binding domain superfamily/Winged helix DNA-binding domain"/>
    <property type="match status" value="1"/>
</dbReference>
<keyword evidence="2" id="KW-1185">Reference proteome</keyword>
<sequence>MAEPLTLYKLIILYMLKKVDFPLTNAQISEFVLDQEYTTYFTLQQAISELVEAGLIRMETIRNTSQYYLTEDGDMTLGYFTQKISAPIREDIDRYIQENKMALRNEVAIVADYYKNTAGEYSVHCEVKEKKGDLLDLTISVPDKEQAIAMCNHWGKRCQEIYEYVMGTLLTEPKSE</sequence>
<organism evidence="1 2">
    <name type="scientific">Fusicatenibacter faecihominis</name>
    <dbReference type="NCBI Taxonomy" id="2881276"/>
    <lineage>
        <taxon>Bacteria</taxon>
        <taxon>Bacillati</taxon>
        <taxon>Bacillota</taxon>
        <taxon>Clostridia</taxon>
        <taxon>Lachnospirales</taxon>
        <taxon>Lachnospiraceae</taxon>
        <taxon>Fusicatenibacter</taxon>
    </lineage>
</organism>
<gene>
    <name evidence="1" type="ORF">LKD71_13230</name>
</gene>
<protein>
    <submittedName>
        <fullName evidence="1">DUF4364 family protein</fullName>
    </submittedName>
</protein>
<dbReference type="Proteomes" id="UP001197875">
    <property type="component" value="Unassembled WGS sequence"/>
</dbReference>
<dbReference type="AlphaFoldDB" id="A0AAE3DUL5"/>
<proteinExistence type="predicted"/>
<comment type="caution">
    <text evidence="1">The sequence shown here is derived from an EMBL/GenBank/DDBJ whole genome shotgun (WGS) entry which is preliminary data.</text>
</comment>
<reference evidence="1 2" key="1">
    <citation type="submission" date="2021-10" db="EMBL/GenBank/DDBJ databases">
        <title>Anaerobic single-cell dispensing facilitates the cultivation of human gut bacteria.</title>
        <authorList>
            <person name="Afrizal A."/>
        </authorList>
    </citation>
    <scope>NUCLEOTIDE SEQUENCE [LARGE SCALE GENOMIC DNA]</scope>
    <source>
        <strain evidence="1 2">CLA-AA-H277</strain>
    </source>
</reference>
<accession>A0AAE3DUL5</accession>
<name>A0AAE3DUL5_9FIRM</name>
<dbReference type="SUPFAM" id="SSF46785">
    <property type="entry name" value="Winged helix' DNA-binding domain"/>
    <property type="match status" value="1"/>
</dbReference>
<dbReference type="InterPro" id="IPR036388">
    <property type="entry name" value="WH-like_DNA-bd_sf"/>
</dbReference>
<dbReference type="InterPro" id="IPR025374">
    <property type="entry name" value="DUF4364"/>
</dbReference>
<dbReference type="RefSeq" id="WP_178046357.1">
    <property type="nucleotide sequence ID" value="NZ_JAJEPR010000027.1"/>
</dbReference>
<dbReference type="EMBL" id="JAJEPR010000027">
    <property type="protein sequence ID" value="MCC2190748.1"/>
    <property type="molecule type" value="Genomic_DNA"/>
</dbReference>
<dbReference type="InterPro" id="IPR036390">
    <property type="entry name" value="WH_DNA-bd_sf"/>
</dbReference>